<dbReference type="RefSeq" id="WP_354364199.1">
    <property type="nucleotide sequence ID" value="NZ_JBEPLO010000004.1"/>
</dbReference>
<comment type="caution">
    <text evidence="2">The sequence shown here is derived from an EMBL/GenBank/DDBJ whole genome shotgun (WGS) entry which is preliminary data.</text>
</comment>
<dbReference type="Proteomes" id="UP001549122">
    <property type="component" value="Unassembled WGS sequence"/>
</dbReference>
<name>A0ABV2FFS8_9STRE</name>
<keyword evidence="1" id="KW-1133">Transmembrane helix</keyword>
<protein>
    <submittedName>
        <fullName evidence="2">Uncharacterized protein</fullName>
    </submittedName>
</protein>
<keyword evidence="1" id="KW-0472">Membrane</keyword>
<keyword evidence="3" id="KW-1185">Reference proteome</keyword>
<organism evidence="2 3">
    <name type="scientific">Streptococcus rupicaprae</name>
    <dbReference type="NCBI Taxonomy" id="759619"/>
    <lineage>
        <taxon>Bacteria</taxon>
        <taxon>Bacillati</taxon>
        <taxon>Bacillota</taxon>
        <taxon>Bacilli</taxon>
        <taxon>Lactobacillales</taxon>
        <taxon>Streptococcaceae</taxon>
        <taxon>Streptococcus</taxon>
    </lineage>
</organism>
<dbReference type="EMBL" id="JBEPLO010000004">
    <property type="protein sequence ID" value="MET3557422.1"/>
    <property type="molecule type" value="Genomic_DNA"/>
</dbReference>
<sequence>MKKAPNKRRENELEDLVQELDRFLFFKKISRILRPYRFVLVMLTVLLLVTVGYLAWERYQKRPLTPEETEAYAQSLIAQSAQEYDYLWTAENLETIKADELGHEGTKLTDILKTYGKPSDMQINEGDPTSFFIIYQKYAFDKTAHSVVAKEEGETMQDVALGIKRIDGAYRVFAYFGRFIAEDYPLKKGENPDLKGRANEIAALEVADFLEEKAGVLPEEVIAEFGPPTYSYISMDSILPKSLGLNYHMPDSDTIYHLSFEEGMSGEYRLHNIFIWTEDQLKD</sequence>
<accession>A0ABV2FFS8</accession>
<reference evidence="2 3" key="1">
    <citation type="submission" date="2024-06" db="EMBL/GenBank/DDBJ databases">
        <title>Genomic Encyclopedia of Type Strains, Phase IV (KMG-IV): sequencing the most valuable type-strain genomes for metagenomic binning, comparative biology and taxonomic classification.</title>
        <authorList>
            <person name="Goeker M."/>
        </authorList>
    </citation>
    <scope>NUCLEOTIDE SEQUENCE [LARGE SCALE GENOMIC DNA]</scope>
    <source>
        <strain evidence="2 3">DSM 28303</strain>
    </source>
</reference>
<feature type="transmembrane region" description="Helical" evidence="1">
    <location>
        <begin position="36"/>
        <end position="56"/>
    </location>
</feature>
<evidence type="ECO:0000256" key="1">
    <source>
        <dbReference type="SAM" id="Phobius"/>
    </source>
</evidence>
<proteinExistence type="predicted"/>
<evidence type="ECO:0000313" key="2">
    <source>
        <dbReference type="EMBL" id="MET3557422.1"/>
    </source>
</evidence>
<evidence type="ECO:0000313" key="3">
    <source>
        <dbReference type="Proteomes" id="UP001549122"/>
    </source>
</evidence>
<gene>
    <name evidence="2" type="ORF">ABID29_000532</name>
</gene>
<keyword evidence="1" id="KW-0812">Transmembrane</keyword>